<feature type="repeat" description="ANK" evidence="3">
    <location>
        <begin position="574"/>
        <end position="595"/>
    </location>
</feature>
<evidence type="ECO:0000313" key="6">
    <source>
        <dbReference type="EMBL" id="KAF3004355.1"/>
    </source>
</evidence>
<feature type="region of interest" description="Disordered" evidence="4">
    <location>
        <begin position="601"/>
        <end position="668"/>
    </location>
</feature>
<evidence type="ECO:0000313" key="7">
    <source>
        <dbReference type="Proteomes" id="UP000801428"/>
    </source>
</evidence>
<feature type="repeat" description="ANK" evidence="3">
    <location>
        <begin position="1533"/>
        <end position="1565"/>
    </location>
</feature>
<dbReference type="InterPro" id="IPR036770">
    <property type="entry name" value="Ankyrin_rpt-contain_sf"/>
</dbReference>
<comment type="caution">
    <text evidence="6">The sequence shown here is derived from an EMBL/GenBank/DDBJ whole genome shotgun (WGS) entry which is preliminary data.</text>
</comment>
<dbReference type="SUPFAM" id="SSF48403">
    <property type="entry name" value="Ankyrin repeat"/>
    <property type="match status" value="2"/>
</dbReference>
<dbReference type="Gene3D" id="1.25.40.20">
    <property type="entry name" value="Ankyrin repeat-containing domain"/>
    <property type="match status" value="4"/>
</dbReference>
<evidence type="ECO:0008006" key="8">
    <source>
        <dbReference type="Google" id="ProtNLM"/>
    </source>
</evidence>
<dbReference type="SMART" id="SM00248">
    <property type="entry name" value="ANK"/>
    <property type="match status" value="9"/>
</dbReference>
<feature type="transmembrane region" description="Helical" evidence="5">
    <location>
        <begin position="2018"/>
        <end position="2040"/>
    </location>
</feature>
<feature type="region of interest" description="Disordered" evidence="4">
    <location>
        <begin position="1804"/>
        <end position="1830"/>
    </location>
</feature>
<name>A0A9P4W9R4_CURKU</name>
<protein>
    <recommendedName>
        <fullName evidence="8">Ankyrin repeat protein</fullName>
    </recommendedName>
</protein>
<dbReference type="Pfam" id="PF12796">
    <property type="entry name" value="Ank_2"/>
    <property type="match status" value="1"/>
</dbReference>
<keyword evidence="5" id="KW-0812">Transmembrane</keyword>
<dbReference type="PANTHER" id="PTHR24171">
    <property type="entry name" value="ANKYRIN REPEAT DOMAIN-CONTAINING PROTEIN 39-RELATED"/>
    <property type="match status" value="1"/>
</dbReference>
<accession>A0A9P4W9R4</accession>
<feature type="compositionally biased region" description="Acidic residues" evidence="4">
    <location>
        <begin position="1190"/>
        <end position="1201"/>
    </location>
</feature>
<evidence type="ECO:0000256" key="4">
    <source>
        <dbReference type="SAM" id="MobiDB-lite"/>
    </source>
</evidence>
<reference evidence="6" key="1">
    <citation type="submission" date="2019-04" db="EMBL/GenBank/DDBJ databases">
        <title>Sequencing of skin fungus with MAO and IRED activity.</title>
        <authorList>
            <person name="Marsaioli A.J."/>
            <person name="Bonatto J.M.C."/>
            <person name="Reis Junior O."/>
        </authorList>
    </citation>
    <scope>NUCLEOTIDE SEQUENCE</scope>
    <source>
        <strain evidence="6">30M1</strain>
    </source>
</reference>
<feature type="compositionally biased region" description="Acidic residues" evidence="4">
    <location>
        <begin position="647"/>
        <end position="665"/>
    </location>
</feature>
<dbReference type="PROSITE" id="PS50088">
    <property type="entry name" value="ANK_REPEAT"/>
    <property type="match status" value="5"/>
</dbReference>
<keyword evidence="1" id="KW-0677">Repeat</keyword>
<feature type="region of interest" description="Disordered" evidence="4">
    <location>
        <begin position="1177"/>
        <end position="1201"/>
    </location>
</feature>
<dbReference type="Pfam" id="PF13857">
    <property type="entry name" value="Ank_5"/>
    <property type="match status" value="1"/>
</dbReference>
<feature type="region of interest" description="Disordered" evidence="4">
    <location>
        <begin position="1868"/>
        <end position="1891"/>
    </location>
</feature>
<dbReference type="PROSITE" id="PS50297">
    <property type="entry name" value="ANK_REP_REGION"/>
    <property type="match status" value="5"/>
</dbReference>
<feature type="repeat" description="ANK" evidence="3">
    <location>
        <begin position="541"/>
        <end position="573"/>
    </location>
</feature>
<dbReference type="PRINTS" id="PR01415">
    <property type="entry name" value="ANKYRIN"/>
</dbReference>
<dbReference type="OrthoDB" id="539213at2759"/>
<feature type="compositionally biased region" description="Basic and acidic residues" evidence="4">
    <location>
        <begin position="601"/>
        <end position="624"/>
    </location>
</feature>
<keyword evidence="7" id="KW-1185">Reference proteome</keyword>
<keyword evidence="5" id="KW-1133">Transmembrane helix</keyword>
<feature type="compositionally biased region" description="Polar residues" evidence="4">
    <location>
        <begin position="1868"/>
        <end position="1883"/>
    </location>
</feature>
<keyword evidence="2 3" id="KW-0040">ANK repeat</keyword>
<evidence type="ECO:0000256" key="3">
    <source>
        <dbReference type="PROSITE-ProRule" id="PRU00023"/>
    </source>
</evidence>
<feature type="compositionally biased region" description="Basic and acidic residues" evidence="4">
    <location>
        <begin position="632"/>
        <end position="646"/>
    </location>
</feature>
<proteinExistence type="predicted"/>
<sequence>MSTSIQKPEPIALPALPVEHADWISYTAKHPDSSMHDLLEPFKKYDARLREVFAQQPSHPAIGKPNIVPLFAGNEQDVTIRSRDLANESTEERERYLMPLKKADRKPNGAPAIVQSLKEFQTNFQLFSESALVDMDWSNVVVAGSAVVTSLLPIPEKHNSSKRALREYYHQKLAPASDVDLFLYDLTEEQAIEKIKQIEQRVRDSILAETTTIRTKNAITIASQYPTRHIQIVLRIYRSVSEILTGFDVDCSCAAYDGTQVYASPRAVASYMTQVNTIDLTRRSPSYENRLSKYSHRGFEVYWPLLDRSRIDPTIFERSFGRTVGLARLLVLEKLPSSTDRDAYVDQRRAERGRPTINRWNMRGHKLHGNVKDDHDDEIPDWADDEEVSSYHTFTVPYGPKFHARKIERLLYAKDLLLNSEWNRPKERETNLHRHLAFFGNAEDVIGDCCGHCPDPITPEDEEIAEVEKKIYVSGDLSFIKDDPGRQAIGSFNPLDEKDWAQMAYVGNTARLCQAIVDCDAEHVQDWLAQDGADPNERDYTGRTPLQLAVMSSSVEIVQMLIDAGARIVARMVDGRTALHLAAMRGEAAIVKALLLKSEANEEKEAEKEEAKALQRKAEKEAKKSSHSGDTQMKDANVEADTAHSDEDTDIEMLDNSDEGEDVDATTEGSMIKIRGVKKEEENNMPVDDAEEPDVYDVNVLAWDAPVSPLHLAITNGHIEIVKLLVQDFGADVLLPVKFLNDHDKSPRAAILPLVLALQLESPEEMIKTLIAVGASPAQADVDSITALHYFAAKNAAMLATMISANKPGAQRAVNHLQMSGHNSSPIAKSALQSAIMHGDLAGVDALLELGAQPQVDFAAWMNSYKTKWEPWGTSEHNQQTFRSHFQQPVITAVEYELPSVVLKLLDAGADVNSMTASAWRVVNGGYSYGNGRVQTLLDATREKVKVLKEWVEKEESDKVVTTTTIFGNVTPAFPPVPLEEDAHYLGDLTPGSYSHWTTLKQLQAAKRRFEKETKEYEEKVKAMPSKSQGWEEKLAAVKALLLEYESLESALVDRSAKTFKELHPDVNHDQNQQSNSYQRKPEVPKPWTPGLNFNLPDLTEEQRGAYVKLFEACWDADLEKIKELTLAVWGENQTPLKVAVTDTAGFSPFSIAVLQQHLDVAKSLLEIAQAQYAPKEKPQSRYSLNGRDSDDEDAESSAEDADEIRLFHEIVDDKFTIENIGEVQSKVKSEHTALDILSWRCPVSRFLEDDDDNTDGLLDYASHQSRVNYLWGRRKSTGGKAPRKILKDAANGRTYQVAQQALHESYREVQKPGNLFQLAIFTDDSTLLNILLDAGEQYTVRRGSVDDEPASKFYSISQSDFHYAIQLGRVQLLKDIVTRTGAGIPLDALVKKSGIEITRKPKYYQGLSVHGKKREDWAAAGRDVHYQAPQEEHPPLLHAARLTNIDSIEWFLSDAAARAYFEFAENNKKDTRIQNLAKAKGGLQRSISKWLTLRSKLMIHIVVLSKTDSQSLAVLRHLCETQPETIDHKSANGMTPLQLAFELNRVEMAKILIKAGADQTCRNYDHANLIHSALERVANKDEGLEKLRQLLELVDARLIAGMFTEKASFDPGSVTPLAQWLYLLRDNARQYSYNRMYNNCNGNDHNEGASLQQRILRLLLEFSRGEDLNLVNGEGDTPLHAAVRYGASHLLRIMLECRPELLFRENASGRTPYEMAEDAHLGKNVFNGPPSITVQLSGRQYYNAEPTSNILHRSTESFIQEKKDNKSIEEIVWDVCREFKSKSSVGKKRKLVSLIEANEVAKRLAGKRQKAEDEDAKSEAASVKSWVNGDEEEQARTWLGKACSGSSFIPPSNPERLKMADQQHNTTLDTDATPKQPTEASTSPPPPPPSYSKWRTAAHIYFPFFTVFLLLTFGTPMNSALGNFIFTAVCAIPTNWFASLFYPTDRPEPTPEQTVRFSSRHGLYRAGILFIFRCILNMPIDMDFFIFDFGFSFFSGPNMFTERPAGKPRRSEFVVHLPWMIGSYVLVKIAPSFLTGWMLMIDRMVWRSSYVAFMDDLIGILARPNLKTWKGKVRLMLAQSFVILTAVSLVLRWRINFVLAMGDDERVQAALAALDFQDVKQQPMEEMEVGFEDDGDRYLI</sequence>
<feature type="transmembrane region" description="Helical" evidence="5">
    <location>
        <begin position="1963"/>
        <end position="1981"/>
    </location>
</feature>
<feature type="compositionally biased region" description="Polar residues" evidence="4">
    <location>
        <begin position="1070"/>
        <end position="1079"/>
    </location>
</feature>
<feature type="transmembrane region" description="Helical" evidence="5">
    <location>
        <begin position="2076"/>
        <end position="2096"/>
    </location>
</feature>
<evidence type="ECO:0000256" key="1">
    <source>
        <dbReference type="ARBA" id="ARBA00022737"/>
    </source>
</evidence>
<organism evidence="6 7">
    <name type="scientific">Curvularia kusanoi</name>
    <name type="common">Cochliobolus kusanoi</name>
    <dbReference type="NCBI Taxonomy" id="90978"/>
    <lineage>
        <taxon>Eukaryota</taxon>
        <taxon>Fungi</taxon>
        <taxon>Dikarya</taxon>
        <taxon>Ascomycota</taxon>
        <taxon>Pezizomycotina</taxon>
        <taxon>Dothideomycetes</taxon>
        <taxon>Pleosporomycetidae</taxon>
        <taxon>Pleosporales</taxon>
        <taxon>Pleosporineae</taxon>
        <taxon>Pleosporaceae</taxon>
        <taxon>Curvularia</taxon>
    </lineage>
</organism>
<feature type="transmembrane region" description="Helical" evidence="5">
    <location>
        <begin position="1895"/>
        <end position="1914"/>
    </location>
</feature>
<feature type="region of interest" description="Disordered" evidence="4">
    <location>
        <begin position="1065"/>
        <end position="1092"/>
    </location>
</feature>
<gene>
    <name evidence="6" type="ORF">E8E13_009715</name>
</gene>
<feature type="repeat" description="ANK" evidence="3">
    <location>
        <begin position="705"/>
        <end position="727"/>
    </location>
</feature>
<dbReference type="Proteomes" id="UP000801428">
    <property type="component" value="Unassembled WGS sequence"/>
</dbReference>
<dbReference type="InterPro" id="IPR002110">
    <property type="entry name" value="Ankyrin_rpt"/>
</dbReference>
<dbReference type="EMBL" id="SWKU01000008">
    <property type="protein sequence ID" value="KAF3004355.1"/>
    <property type="molecule type" value="Genomic_DNA"/>
</dbReference>
<keyword evidence="5" id="KW-0472">Membrane</keyword>
<feature type="repeat" description="ANK" evidence="3">
    <location>
        <begin position="1675"/>
        <end position="1707"/>
    </location>
</feature>
<dbReference type="Pfam" id="PF00023">
    <property type="entry name" value="Ank"/>
    <property type="match status" value="2"/>
</dbReference>
<evidence type="ECO:0000256" key="5">
    <source>
        <dbReference type="SAM" id="Phobius"/>
    </source>
</evidence>
<evidence type="ECO:0000256" key="2">
    <source>
        <dbReference type="ARBA" id="ARBA00023043"/>
    </source>
</evidence>